<dbReference type="GO" id="GO:0005829">
    <property type="term" value="C:cytosol"/>
    <property type="evidence" value="ECO:0007669"/>
    <property type="project" value="TreeGrafter"/>
</dbReference>
<dbReference type="PRINTS" id="PR00471">
    <property type="entry name" value="ACETATEKNASE"/>
</dbReference>
<dbReference type="InterPro" id="IPR000890">
    <property type="entry name" value="Aliphatic_acid_kin_short-chain"/>
</dbReference>
<keyword evidence="4 9" id="KW-0479">Metal-binding</keyword>
<dbReference type="UniPathway" id="UPA00340">
    <property type="reaction ID" value="UER00458"/>
</dbReference>
<dbReference type="Proteomes" id="UP000305131">
    <property type="component" value="Unassembled WGS sequence"/>
</dbReference>
<proteinExistence type="inferred from homology"/>
<gene>
    <name evidence="9" type="primary">ackA</name>
    <name evidence="12" type="ORF">FBQ73_20585</name>
</gene>
<evidence type="ECO:0000256" key="11">
    <source>
        <dbReference type="SAM" id="MobiDB-lite"/>
    </source>
</evidence>
<dbReference type="Gene3D" id="3.30.420.40">
    <property type="match status" value="2"/>
</dbReference>
<feature type="binding site" evidence="9">
    <location>
        <begin position="283"/>
        <end position="285"/>
    </location>
    <ligand>
        <name>ATP</name>
        <dbReference type="ChEBI" id="CHEBI:30616"/>
    </ligand>
</feature>
<dbReference type="InterPro" id="IPR043129">
    <property type="entry name" value="ATPase_NBD"/>
</dbReference>
<dbReference type="SUPFAM" id="SSF53067">
    <property type="entry name" value="Actin-like ATPase domain"/>
    <property type="match status" value="2"/>
</dbReference>
<feature type="binding site" evidence="9">
    <location>
        <begin position="328"/>
        <end position="332"/>
    </location>
    <ligand>
        <name>ATP</name>
        <dbReference type="ChEBI" id="CHEBI:30616"/>
    </ligand>
</feature>
<evidence type="ECO:0000256" key="4">
    <source>
        <dbReference type="ARBA" id="ARBA00022723"/>
    </source>
</evidence>
<evidence type="ECO:0000313" key="12">
    <source>
        <dbReference type="EMBL" id="TLX40857.1"/>
    </source>
</evidence>
<comment type="similarity">
    <text evidence="1 9 10">Belongs to the acetokinase family.</text>
</comment>
<dbReference type="GO" id="GO:0006085">
    <property type="term" value="P:acetyl-CoA biosynthetic process"/>
    <property type="evidence" value="ECO:0007669"/>
    <property type="project" value="UniProtKB-UniRule"/>
</dbReference>
<dbReference type="GO" id="GO:0005524">
    <property type="term" value="F:ATP binding"/>
    <property type="evidence" value="ECO:0007669"/>
    <property type="project" value="UniProtKB-KW"/>
</dbReference>
<dbReference type="GO" id="GO:0008776">
    <property type="term" value="F:acetate kinase activity"/>
    <property type="evidence" value="ECO:0007669"/>
    <property type="project" value="UniProtKB-UniRule"/>
</dbReference>
<keyword evidence="7 9" id="KW-0067">ATP-binding</keyword>
<dbReference type="NCBIfam" id="TIGR00016">
    <property type="entry name" value="ackA"/>
    <property type="match status" value="1"/>
</dbReference>
<keyword evidence="3 9" id="KW-0808">Transferase</keyword>
<sequence>MTQPVTLTLNAGSSSLKFSLYDITGAPVQLAIGNVENIGRQPRLKASLGDGMPRVERELSPSEASDHPSTLKTVLTLLREHFPKAHAAVVGHRVVHGGPRFSEPMAVTDEVMAELRTLSPFAPIHQPHNLAGIEAARAAFPDALQVACFDTAFHRHHPKANDVFALPREYYDKGIRRYGFHGLSYEYVSGELKRIAPLLHAGRVVVAHLGNGASMCGILDGRSVASTMGFTALDGLPMGTRCGQVDPGVIFYMVQQEGRTIDEVRDIFYNKSGLLGLSGISNDMRVLESAGVPEANEAVDYFVFRIRRELGGLAAALGGLDALVFCGGIGENSRKIRRRICDGMDWIGIELDHDRNDSGAQVISTDFSRARIMVIATNEEIVIARAAKRLLWEQAGVGA</sequence>
<dbReference type="GO" id="GO:0000287">
    <property type="term" value="F:magnesium ion binding"/>
    <property type="evidence" value="ECO:0007669"/>
    <property type="project" value="UniProtKB-UniRule"/>
</dbReference>
<evidence type="ECO:0000256" key="6">
    <source>
        <dbReference type="ARBA" id="ARBA00022777"/>
    </source>
</evidence>
<comment type="subcellular location">
    <subcellularLocation>
        <location evidence="9">Cytoplasm</location>
    </subcellularLocation>
</comment>
<dbReference type="RefSeq" id="WP_138401372.1">
    <property type="nucleotide sequence ID" value="NZ_JBAFVI010000007.1"/>
</dbReference>
<accession>A0A6C1KB94</accession>
<dbReference type="PIRSF" id="PIRSF000722">
    <property type="entry name" value="Acetate_prop_kin"/>
    <property type="match status" value="1"/>
</dbReference>
<evidence type="ECO:0000256" key="7">
    <source>
        <dbReference type="ARBA" id="ARBA00022840"/>
    </source>
</evidence>
<comment type="subunit">
    <text evidence="9">Homodimer.</text>
</comment>
<evidence type="ECO:0000256" key="2">
    <source>
        <dbReference type="ARBA" id="ARBA00022490"/>
    </source>
</evidence>
<keyword evidence="2 9" id="KW-0963">Cytoplasm</keyword>
<evidence type="ECO:0000256" key="1">
    <source>
        <dbReference type="ARBA" id="ARBA00008748"/>
    </source>
</evidence>
<dbReference type="EC" id="2.7.2.1" evidence="9"/>
<feature type="region of interest" description="Disordered" evidence="11">
    <location>
        <begin position="44"/>
        <end position="67"/>
    </location>
</feature>
<keyword evidence="6 9" id="KW-0418">Kinase</keyword>
<evidence type="ECO:0000256" key="9">
    <source>
        <dbReference type="HAMAP-Rule" id="MF_00020"/>
    </source>
</evidence>
<protein>
    <recommendedName>
        <fullName evidence="9">Acetate kinase</fullName>
        <ecNumber evidence="9">2.7.2.1</ecNumber>
    </recommendedName>
    <alternativeName>
        <fullName evidence="9">Acetokinase</fullName>
    </alternativeName>
</protein>
<dbReference type="AlphaFoldDB" id="A0A6C1KB94"/>
<evidence type="ECO:0000256" key="3">
    <source>
        <dbReference type="ARBA" id="ARBA00022679"/>
    </source>
</evidence>
<comment type="cofactor">
    <cofactor evidence="9">
        <name>Mg(2+)</name>
        <dbReference type="ChEBI" id="CHEBI:18420"/>
    </cofactor>
    <cofactor evidence="9">
        <name>Mn(2+)</name>
        <dbReference type="ChEBI" id="CHEBI:29035"/>
    </cofactor>
    <text evidence="9">Mg(2+). Can also accept Mn(2+).</text>
</comment>
<dbReference type="Pfam" id="PF00871">
    <property type="entry name" value="Acetate_kinase"/>
    <property type="match status" value="1"/>
</dbReference>
<dbReference type="HAMAP" id="MF_00020">
    <property type="entry name" value="Acetate_kinase"/>
    <property type="match status" value="1"/>
</dbReference>
<evidence type="ECO:0000256" key="10">
    <source>
        <dbReference type="RuleBase" id="RU003835"/>
    </source>
</evidence>
<comment type="catalytic activity">
    <reaction evidence="9">
        <text>acetate + ATP = acetyl phosphate + ADP</text>
        <dbReference type="Rhea" id="RHEA:11352"/>
        <dbReference type="ChEBI" id="CHEBI:22191"/>
        <dbReference type="ChEBI" id="CHEBI:30089"/>
        <dbReference type="ChEBI" id="CHEBI:30616"/>
        <dbReference type="ChEBI" id="CHEBI:456216"/>
        <dbReference type="EC" id="2.7.2.1"/>
    </reaction>
</comment>
<keyword evidence="5 9" id="KW-0547">Nucleotide-binding</keyword>
<dbReference type="PROSITE" id="PS01075">
    <property type="entry name" value="ACETATE_KINASE_1"/>
    <property type="match status" value="1"/>
</dbReference>
<feature type="compositionally biased region" description="Basic and acidic residues" evidence="11">
    <location>
        <begin position="53"/>
        <end position="66"/>
    </location>
</feature>
<organism evidence="12 13">
    <name type="scientific">Xanthobacter autotrophicus</name>
    <dbReference type="NCBI Taxonomy" id="280"/>
    <lineage>
        <taxon>Bacteria</taxon>
        <taxon>Pseudomonadati</taxon>
        <taxon>Pseudomonadota</taxon>
        <taxon>Alphaproteobacteria</taxon>
        <taxon>Hyphomicrobiales</taxon>
        <taxon>Xanthobacteraceae</taxon>
        <taxon>Xanthobacter</taxon>
    </lineage>
</organism>
<feature type="binding site" evidence="9">
    <location>
        <position position="17"/>
    </location>
    <ligand>
        <name>ATP</name>
        <dbReference type="ChEBI" id="CHEBI:30616"/>
    </ligand>
</feature>
<feature type="site" description="Transition state stabilizer" evidence="9">
    <location>
        <position position="181"/>
    </location>
</feature>
<feature type="binding site" evidence="9">
    <location>
        <position position="93"/>
    </location>
    <ligand>
        <name>substrate</name>
    </ligand>
</feature>
<feature type="binding site" evidence="9">
    <location>
        <position position="379"/>
    </location>
    <ligand>
        <name>Mg(2+)</name>
        <dbReference type="ChEBI" id="CHEBI:18420"/>
    </ligand>
</feature>
<dbReference type="InterPro" id="IPR023865">
    <property type="entry name" value="Aliphatic_acid_kinase_CS"/>
</dbReference>
<reference evidence="12 13" key="1">
    <citation type="submission" date="2019-05" db="EMBL/GenBank/DDBJ databases">
        <authorList>
            <person name="Zhou X."/>
        </authorList>
    </citation>
    <scope>NUCLEOTIDE SEQUENCE [LARGE SCALE GENOMIC DNA]</scope>
    <source>
        <strain evidence="12 13">DSM 432</strain>
    </source>
</reference>
<dbReference type="EMBL" id="VAUP01000041">
    <property type="protein sequence ID" value="TLX40857.1"/>
    <property type="molecule type" value="Genomic_DNA"/>
</dbReference>
<dbReference type="OrthoDB" id="9802453at2"/>
<evidence type="ECO:0000256" key="5">
    <source>
        <dbReference type="ARBA" id="ARBA00022741"/>
    </source>
</evidence>
<comment type="function">
    <text evidence="9">Catalyzes the formation of acetyl phosphate from acetate and ATP. Can also catalyze the reverse reaction.</text>
</comment>
<feature type="binding site" evidence="9">
    <location>
        <position position="10"/>
    </location>
    <ligand>
        <name>Mg(2+)</name>
        <dbReference type="ChEBI" id="CHEBI:18420"/>
    </ligand>
</feature>
<feature type="site" description="Transition state stabilizer" evidence="9">
    <location>
        <position position="241"/>
    </location>
</feature>
<name>A0A6C1KB94_XANAU</name>
<feature type="active site" description="Proton donor/acceptor" evidence="9">
    <location>
        <position position="150"/>
    </location>
</feature>
<dbReference type="GO" id="GO:0006083">
    <property type="term" value="P:acetate metabolic process"/>
    <property type="evidence" value="ECO:0007669"/>
    <property type="project" value="TreeGrafter"/>
</dbReference>
<evidence type="ECO:0000256" key="8">
    <source>
        <dbReference type="ARBA" id="ARBA00022842"/>
    </source>
</evidence>
<dbReference type="GeneID" id="95775854"/>
<dbReference type="PANTHER" id="PTHR21060:SF21">
    <property type="entry name" value="ACETATE KINASE"/>
    <property type="match status" value="1"/>
</dbReference>
<comment type="caution">
    <text evidence="12">The sequence shown here is derived from an EMBL/GenBank/DDBJ whole genome shotgun (WGS) entry which is preliminary data.</text>
</comment>
<dbReference type="InterPro" id="IPR004372">
    <property type="entry name" value="Ac/propionate_kinase"/>
</dbReference>
<keyword evidence="8 9" id="KW-0460">Magnesium</keyword>
<dbReference type="PANTHER" id="PTHR21060">
    <property type="entry name" value="ACETATE KINASE"/>
    <property type="match status" value="1"/>
</dbReference>
<comment type="pathway">
    <text evidence="9">Metabolic intermediate biosynthesis; acetyl-CoA biosynthesis; acetyl-CoA from acetate: step 1/2.</text>
</comment>
<feature type="binding site" evidence="9">
    <location>
        <begin position="208"/>
        <end position="212"/>
    </location>
    <ligand>
        <name>ATP</name>
        <dbReference type="ChEBI" id="CHEBI:30616"/>
    </ligand>
</feature>
<evidence type="ECO:0000313" key="13">
    <source>
        <dbReference type="Proteomes" id="UP000305131"/>
    </source>
</evidence>